<dbReference type="InterPro" id="IPR009051">
    <property type="entry name" value="Helical_ferredxn"/>
</dbReference>
<proteinExistence type="predicted"/>
<evidence type="ECO:0000256" key="4">
    <source>
        <dbReference type="ARBA" id="ARBA00023004"/>
    </source>
</evidence>
<dbReference type="GO" id="GO:0051539">
    <property type="term" value="F:4 iron, 4 sulfur cluster binding"/>
    <property type="evidence" value="ECO:0007669"/>
    <property type="project" value="UniProtKB-UniRule"/>
</dbReference>
<dbReference type="STRING" id="945713.IALB_0973"/>
<keyword evidence="2 6" id="KW-0479">Metal-binding</keyword>
<dbReference type="OrthoDB" id="9767256at2"/>
<comment type="catalytic activity">
    <reaction evidence="6">
        <text>glycolate + A = glyoxylate + AH2</text>
        <dbReference type="Rhea" id="RHEA:21264"/>
        <dbReference type="ChEBI" id="CHEBI:13193"/>
        <dbReference type="ChEBI" id="CHEBI:17499"/>
        <dbReference type="ChEBI" id="CHEBI:29805"/>
        <dbReference type="ChEBI" id="CHEBI:36655"/>
        <dbReference type="EC" id="1.1.99.14"/>
    </reaction>
</comment>
<dbReference type="PANTHER" id="PTHR32479">
    <property type="entry name" value="GLYCOLATE OXIDASE IRON-SULFUR SUBUNIT"/>
    <property type="match status" value="1"/>
</dbReference>
<dbReference type="InterPro" id="IPR017896">
    <property type="entry name" value="4Fe4S_Fe-S-bd"/>
</dbReference>
<comment type="function">
    <text evidence="6">Component of a complex that catalyzes the oxidation of glycolate to glyoxylate.</text>
</comment>
<keyword evidence="5 6" id="KW-0411">Iron-sulfur</keyword>
<comment type="catalytic activity">
    <reaction evidence="6">
        <text>(R)-lactate + A = pyruvate + AH2</text>
        <dbReference type="Rhea" id="RHEA:15089"/>
        <dbReference type="ChEBI" id="CHEBI:13193"/>
        <dbReference type="ChEBI" id="CHEBI:15361"/>
        <dbReference type="ChEBI" id="CHEBI:16004"/>
        <dbReference type="ChEBI" id="CHEBI:17499"/>
    </reaction>
</comment>
<dbReference type="KEGG" id="ial:IALB_0973"/>
<dbReference type="Proteomes" id="UP000007394">
    <property type="component" value="Chromosome"/>
</dbReference>
<evidence type="ECO:0000313" key="9">
    <source>
        <dbReference type="Proteomes" id="UP000007394"/>
    </source>
</evidence>
<dbReference type="eggNOG" id="COG0247">
    <property type="taxonomic scope" value="Bacteria"/>
</dbReference>
<reference evidence="8 9" key="1">
    <citation type="journal article" date="2012" name="Front. Microbiol.">
        <title>Complete genome of Ignavibacterium album, a metabolically versatile, flagellated, facultative anaerobe from the phylum Chlorobi.</title>
        <authorList>
            <person name="Liu Z."/>
            <person name="Frigaard N.-U."/>
            <person name="Vogl K."/>
            <person name="Iino T."/>
            <person name="Ohkuma M."/>
            <person name="Overmann J."/>
            <person name="Bryant D.A."/>
        </authorList>
    </citation>
    <scope>NUCLEOTIDE SEQUENCE [LARGE SCALE GENOMIC DNA]</scope>
    <source>
        <strain evidence="9">DSM 19864 / JCM 16511 / NBRC 101810 / Mat9-16</strain>
    </source>
</reference>
<dbReference type="EMBL" id="CP003418">
    <property type="protein sequence ID" value="AFH48685.1"/>
    <property type="molecule type" value="Genomic_DNA"/>
</dbReference>
<protein>
    <recommendedName>
        <fullName evidence="6">Glycolate oxidase iron-sulfur subunit</fullName>
        <ecNumber evidence="6">1.1.99.14</ecNumber>
    </recommendedName>
</protein>
<feature type="domain" description="4Fe-4S ferredoxin-type" evidence="7">
    <location>
        <begin position="12"/>
        <end position="44"/>
    </location>
</feature>
<keyword evidence="4 6" id="KW-0408">Iron</keyword>
<evidence type="ECO:0000256" key="2">
    <source>
        <dbReference type="ARBA" id="ARBA00022723"/>
    </source>
</evidence>
<dbReference type="Gene3D" id="1.10.1060.10">
    <property type="entry name" value="Alpha-helical ferredoxin"/>
    <property type="match status" value="1"/>
</dbReference>
<dbReference type="PATRIC" id="fig|945713.3.peg.978"/>
<dbReference type="RefSeq" id="WP_014559840.1">
    <property type="nucleotide sequence ID" value="NC_017464.1"/>
</dbReference>
<dbReference type="GO" id="GO:0019154">
    <property type="term" value="F:glycolate dehydrogenase activity"/>
    <property type="evidence" value="ECO:0007669"/>
    <property type="project" value="UniProtKB-EC"/>
</dbReference>
<dbReference type="EC" id="1.1.99.14" evidence="6"/>
<dbReference type="HOGENOM" id="CLU_023081_0_1_10"/>
<dbReference type="PROSITE" id="PS00198">
    <property type="entry name" value="4FE4S_FER_1"/>
    <property type="match status" value="1"/>
</dbReference>
<keyword evidence="6" id="KW-0813">Transport</keyword>
<dbReference type="PROSITE" id="PS51379">
    <property type="entry name" value="4FE4S_FER_2"/>
    <property type="match status" value="2"/>
</dbReference>
<name>I0AI78_IGNAJ</name>
<evidence type="ECO:0000256" key="1">
    <source>
        <dbReference type="ARBA" id="ARBA00022485"/>
    </source>
</evidence>
<dbReference type="InterPro" id="IPR012257">
    <property type="entry name" value="Glc_ox_4Fe-4S"/>
</dbReference>
<evidence type="ECO:0000259" key="7">
    <source>
        <dbReference type="PROSITE" id="PS51379"/>
    </source>
</evidence>
<evidence type="ECO:0000256" key="3">
    <source>
        <dbReference type="ARBA" id="ARBA00022737"/>
    </source>
</evidence>
<dbReference type="Pfam" id="PF13183">
    <property type="entry name" value="Fer4_8"/>
    <property type="match status" value="1"/>
</dbReference>
<keyword evidence="9" id="KW-1185">Reference proteome</keyword>
<dbReference type="PANTHER" id="PTHR32479:SF17">
    <property type="entry name" value="GLYCOLATE OXIDASE IRON-SULFUR SUBUNIT"/>
    <property type="match status" value="1"/>
</dbReference>
<keyword evidence="3" id="KW-0677">Repeat</keyword>
<evidence type="ECO:0000313" key="8">
    <source>
        <dbReference type="EMBL" id="AFH48685.1"/>
    </source>
</evidence>
<dbReference type="GO" id="GO:0046872">
    <property type="term" value="F:metal ion binding"/>
    <property type="evidence" value="ECO:0007669"/>
    <property type="project" value="UniProtKB-UniRule"/>
</dbReference>
<dbReference type="InterPro" id="IPR017900">
    <property type="entry name" value="4Fe4S_Fe_S_CS"/>
</dbReference>
<organism evidence="8 9">
    <name type="scientific">Ignavibacterium album (strain DSM 19864 / JCM 16511 / NBRC 101810 / Mat9-16)</name>
    <dbReference type="NCBI Taxonomy" id="945713"/>
    <lineage>
        <taxon>Bacteria</taxon>
        <taxon>Pseudomonadati</taxon>
        <taxon>Ignavibacteriota</taxon>
        <taxon>Ignavibacteria</taxon>
        <taxon>Ignavibacteriales</taxon>
        <taxon>Ignavibacteriaceae</taxon>
        <taxon>Ignavibacterium</taxon>
    </lineage>
</organism>
<gene>
    <name evidence="8" type="primary">glcF</name>
    <name evidence="8" type="ordered locus">IALB_0973</name>
</gene>
<evidence type="ECO:0000256" key="6">
    <source>
        <dbReference type="PIRNR" id="PIRNR000139"/>
    </source>
</evidence>
<dbReference type="PIRSF" id="PIRSF000139">
    <property type="entry name" value="Glc_ox_4Fe-4S"/>
    <property type="match status" value="1"/>
</dbReference>
<keyword evidence="6" id="KW-0249">Electron transport</keyword>
<comment type="cofactor">
    <cofactor evidence="6">
        <name>[4Fe-4S] cluster</name>
        <dbReference type="ChEBI" id="CHEBI:49883"/>
    </cofactor>
    <text evidence="6">Binds 2 [4Fe-4S] clusters.</text>
</comment>
<keyword evidence="1 6" id="KW-0004">4Fe-4S</keyword>
<dbReference type="InterPro" id="IPR004017">
    <property type="entry name" value="Cys_rich_dom"/>
</dbReference>
<sequence length="446" mass="50348">MSNLQNNQDLLKVLPHDDILQQCIHCGMCLATCPTYELTKLERSSPRGRIRMIRSVARGEMELSSLFAEEMNFCLDCQACETACPAGVKYGRMVEAARVLVDESGFTPKTQLFIKRFALRKIVASRFGLKFFSRLLWLYQKSGLQKLVRITGVLKLISKNLPEIEKLSPPIANHFSDSLIKEIELPEGDVKFKTAFHFGCLMNTMFADINIDTIDVLKKVGCKIITPKDQVCCGSLMAHNGDMEFALKLARKNIDAFDKQDYDYLISNSAGCGAFMKDYAHLLENDPQYSEKAKRFSSKVKDVMEFFAEQKPLNFSSNLNPELNLKLEHELITYHDACHLAHAQKISSQPREVIKSLPGIKYIELEEASWCCGSAGIYNVVRYEDAVIQLQRKMKNIRNSGAKIVLTGNPGCIGQIKYGADRFDVNVQVLHPVTLIKKLLSKEIQS</sequence>
<dbReference type="Pfam" id="PF02754">
    <property type="entry name" value="CCG"/>
    <property type="match status" value="2"/>
</dbReference>
<evidence type="ECO:0000256" key="5">
    <source>
        <dbReference type="ARBA" id="ARBA00023014"/>
    </source>
</evidence>
<feature type="domain" description="4Fe-4S ferredoxin-type" evidence="7">
    <location>
        <begin position="64"/>
        <end position="96"/>
    </location>
</feature>
<dbReference type="AlphaFoldDB" id="I0AI78"/>
<accession>I0AI78</accession>
<dbReference type="SUPFAM" id="SSF54862">
    <property type="entry name" value="4Fe-4S ferredoxins"/>
    <property type="match status" value="1"/>
</dbReference>